<dbReference type="InterPro" id="IPR036322">
    <property type="entry name" value="WD40_repeat_dom_sf"/>
</dbReference>
<organism evidence="1 2">
    <name type="scientific">Naegleria lovaniensis</name>
    <name type="common">Amoeba</name>
    <dbReference type="NCBI Taxonomy" id="51637"/>
    <lineage>
        <taxon>Eukaryota</taxon>
        <taxon>Discoba</taxon>
        <taxon>Heterolobosea</taxon>
        <taxon>Tetramitia</taxon>
        <taxon>Eutetramitia</taxon>
        <taxon>Vahlkampfiidae</taxon>
        <taxon>Naegleria</taxon>
    </lineage>
</organism>
<dbReference type="Proteomes" id="UP000816034">
    <property type="component" value="Unassembled WGS sequence"/>
</dbReference>
<comment type="caution">
    <text evidence="1">The sequence shown here is derived from an EMBL/GenBank/DDBJ whole genome shotgun (WGS) entry which is preliminary data.</text>
</comment>
<evidence type="ECO:0000313" key="1">
    <source>
        <dbReference type="EMBL" id="KAG2393621.1"/>
    </source>
</evidence>
<keyword evidence="2" id="KW-1185">Reference proteome</keyword>
<name>A0AA88KRW5_NAELO</name>
<dbReference type="PANTHER" id="PTHR22806:SF0">
    <property type="entry name" value="NUCLEOPORIN NUP37"/>
    <property type="match status" value="1"/>
</dbReference>
<dbReference type="EMBL" id="PYSW02000002">
    <property type="protein sequence ID" value="KAG2393621.1"/>
    <property type="molecule type" value="Genomic_DNA"/>
</dbReference>
<dbReference type="GeneID" id="68099606"/>
<protein>
    <submittedName>
        <fullName evidence="1">Uncharacterized protein</fullName>
    </submittedName>
</protein>
<dbReference type="Gene3D" id="2.130.10.10">
    <property type="entry name" value="YVTN repeat-like/Quinoprotein amine dehydrogenase"/>
    <property type="match status" value="1"/>
</dbReference>
<dbReference type="PANTHER" id="PTHR22806">
    <property type="entry name" value="NUCLEOPORIN NUP37 P37 -RELATED"/>
    <property type="match status" value="1"/>
</dbReference>
<proteinExistence type="predicted"/>
<dbReference type="InterPro" id="IPR037626">
    <property type="entry name" value="NUP37"/>
</dbReference>
<reference evidence="1 2" key="1">
    <citation type="journal article" date="2018" name="BMC Genomics">
        <title>The genome of Naegleria lovaniensis, the basis for a comparative approach to unravel pathogenicity factors of the human pathogenic amoeba N. fowleri.</title>
        <authorList>
            <person name="Liechti N."/>
            <person name="Schurch N."/>
            <person name="Bruggmann R."/>
            <person name="Wittwer M."/>
        </authorList>
    </citation>
    <scope>NUCLEOTIDE SEQUENCE [LARGE SCALE GENOMIC DNA]</scope>
    <source>
        <strain evidence="1 2">ATCC 30569</strain>
    </source>
</reference>
<sequence length="395" mass="44125">MLSSSSYRHLQPFFHPLHNAGLNTAIQNNVHNFITEIIHNVECYSYNTVENHQHYNFILYGGNDHVYLSVYKVDHNSKSVSDISKPIFMDATHGKRITLLAFANMCETDYRLTFAVVDSSNTVSIYQSEKRVHSGATLSSSSIRIKKLANFNAHKLQITGLKFTSSGDANRLQLVSVSEDHKCILTTIQESNKCVSKTIFESFSALSSVNIRSRNSNEIVVGQHFPATCYILDLRENSARLKPSLSLKYSETSSENFTLHDSDVHPSRNELIGCGIGTDFCIFDCRGTSLPVVRTELAHSSSFCKRFKWAYVSNNPSQELFATTNPYDTIKIWDTTSSSSSSQGDMTDHVLSTGHNTSALLSTYKQNHIVGGVTWTFSPNCLITGGDRKLHSYCI</sequence>
<dbReference type="RefSeq" id="XP_044555515.1">
    <property type="nucleotide sequence ID" value="XM_044697092.1"/>
</dbReference>
<dbReference type="InterPro" id="IPR015943">
    <property type="entry name" value="WD40/YVTN_repeat-like_dom_sf"/>
</dbReference>
<gene>
    <name evidence="1" type="ORF">C9374_007152</name>
</gene>
<dbReference type="GO" id="GO:0031080">
    <property type="term" value="C:nuclear pore outer ring"/>
    <property type="evidence" value="ECO:0007669"/>
    <property type="project" value="InterPro"/>
</dbReference>
<dbReference type="SUPFAM" id="SSF50978">
    <property type="entry name" value="WD40 repeat-like"/>
    <property type="match status" value="1"/>
</dbReference>
<evidence type="ECO:0000313" key="2">
    <source>
        <dbReference type="Proteomes" id="UP000816034"/>
    </source>
</evidence>
<dbReference type="AlphaFoldDB" id="A0AA88KRW5"/>
<accession>A0AA88KRW5</accession>